<protein>
    <submittedName>
        <fullName evidence="8">Branched-chain amino acid ABC transporter permease</fullName>
    </submittedName>
</protein>
<feature type="transmembrane region" description="Helical" evidence="7">
    <location>
        <begin position="113"/>
        <end position="130"/>
    </location>
</feature>
<evidence type="ECO:0000256" key="5">
    <source>
        <dbReference type="ARBA" id="ARBA00023136"/>
    </source>
</evidence>
<evidence type="ECO:0000256" key="7">
    <source>
        <dbReference type="SAM" id="Phobius"/>
    </source>
</evidence>
<comment type="subcellular location">
    <subcellularLocation>
        <location evidence="1">Cell membrane</location>
        <topology evidence="1">Multi-pass membrane protein</topology>
    </subcellularLocation>
</comment>
<evidence type="ECO:0000313" key="8">
    <source>
        <dbReference type="EMBL" id="HAE46192.1"/>
    </source>
</evidence>
<accession>A0A3B9IEC5</accession>
<dbReference type="GO" id="GO:0015658">
    <property type="term" value="F:branched-chain amino acid transmembrane transporter activity"/>
    <property type="evidence" value="ECO:0007669"/>
    <property type="project" value="InterPro"/>
</dbReference>
<dbReference type="Proteomes" id="UP000257706">
    <property type="component" value="Unassembled WGS sequence"/>
</dbReference>
<dbReference type="InterPro" id="IPR001851">
    <property type="entry name" value="ABC_transp_permease"/>
</dbReference>
<organism evidence="8 9">
    <name type="scientific">Tistrella mobilis</name>
    <dbReference type="NCBI Taxonomy" id="171437"/>
    <lineage>
        <taxon>Bacteria</taxon>
        <taxon>Pseudomonadati</taxon>
        <taxon>Pseudomonadota</taxon>
        <taxon>Alphaproteobacteria</taxon>
        <taxon>Geminicoccales</taxon>
        <taxon>Geminicoccaceae</taxon>
        <taxon>Tistrella</taxon>
    </lineage>
</organism>
<evidence type="ECO:0000256" key="6">
    <source>
        <dbReference type="SAM" id="MobiDB-lite"/>
    </source>
</evidence>
<sequence>MSTRSAVLRPLAVAALVVAALAAAGLALPSWLLFLSTMAIAHAVVALGLVFMMRGGLVSFGQGLPFCLGAYAAGLAGPWLGLADAVWLLILGGITAGVVAAVFGPLLSRYRGIFFAMLTLALSMVLYGLLVKATPLGGSDGLNIARPAILGVEPTAETADYALFLLAIVTAGILSAIAAAHFNSVRGLMSLAVKENELRVEYMGASVRSMMAVNFVVAAVYGGIGGALAAIALGHIEPTFAYWTTSGEIVFLAILSGQVSVVAVFVASLILELVRSFANLYFPETWQLALGAFLLAVILFLPKGIGSIWHRGPASRRGPAADGSVADGPVTDGPVTDGPLAKESGR</sequence>
<dbReference type="EMBL" id="DMAI01000033">
    <property type="protein sequence ID" value="HAE46192.1"/>
    <property type="molecule type" value="Genomic_DNA"/>
</dbReference>
<dbReference type="PANTHER" id="PTHR30482">
    <property type="entry name" value="HIGH-AFFINITY BRANCHED-CHAIN AMINO ACID TRANSPORT SYSTEM PERMEASE"/>
    <property type="match status" value="1"/>
</dbReference>
<evidence type="ECO:0000256" key="4">
    <source>
        <dbReference type="ARBA" id="ARBA00022989"/>
    </source>
</evidence>
<dbReference type="PANTHER" id="PTHR30482:SF17">
    <property type="entry name" value="ABC TRANSPORTER ATP-BINDING PROTEIN"/>
    <property type="match status" value="1"/>
</dbReference>
<gene>
    <name evidence="8" type="ORF">DCK97_02120</name>
</gene>
<dbReference type="AlphaFoldDB" id="A0A3B9IEC5"/>
<feature type="transmembrane region" description="Helical" evidence="7">
    <location>
        <begin position="63"/>
        <end position="80"/>
    </location>
</feature>
<evidence type="ECO:0000256" key="3">
    <source>
        <dbReference type="ARBA" id="ARBA00022692"/>
    </source>
</evidence>
<feature type="transmembrane region" description="Helical" evidence="7">
    <location>
        <begin position="286"/>
        <end position="309"/>
    </location>
</feature>
<dbReference type="InterPro" id="IPR043428">
    <property type="entry name" value="LivM-like"/>
</dbReference>
<dbReference type="CDD" id="cd06581">
    <property type="entry name" value="TM_PBP1_LivM_like"/>
    <property type="match status" value="1"/>
</dbReference>
<feature type="transmembrane region" description="Helical" evidence="7">
    <location>
        <begin position="32"/>
        <end position="51"/>
    </location>
</feature>
<feature type="transmembrane region" description="Helical" evidence="7">
    <location>
        <begin position="86"/>
        <end position="106"/>
    </location>
</feature>
<evidence type="ECO:0000256" key="2">
    <source>
        <dbReference type="ARBA" id="ARBA00022475"/>
    </source>
</evidence>
<dbReference type="Pfam" id="PF02653">
    <property type="entry name" value="BPD_transp_2"/>
    <property type="match status" value="1"/>
</dbReference>
<reference evidence="8 9" key="1">
    <citation type="journal article" date="2018" name="Nat. Biotechnol.">
        <title>A standardized bacterial taxonomy based on genome phylogeny substantially revises the tree of life.</title>
        <authorList>
            <person name="Parks D.H."/>
            <person name="Chuvochina M."/>
            <person name="Waite D.W."/>
            <person name="Rinke C."/>
            <person name="Skarshewski A."/>
            <person name="Chaumeil P.A."/>
            <person name="Hugenholtz P."/>
        </authorList>
    </citation>
    <scope>NUCLEOTIDE SEQUENCE [LARGE SCALE GENOMIC DNA]</scope>
    <source>
        <strain evidence="8">UBA8739</strain>
    </source>
</reference>
<comment type="caution">
    <text evidence="8">The sequence shown here is derived from an EMBL/GenBank/DDBJ whole genome shotgun (WGS) entry which is preliminary data.</text>
</comment>
<feature type="transmembrane region" description="Helical" evidence="7">
    <location>
        <begin position="161"/>
        <end position="182"/>
    </location>
</feature>
<evidence type="ECO:0000313" key="9">
    <source>
        <dbReference type="Proteomes" id="UP000257706"/>
    </source>
</evidence>
<keyword evidence="2" id="KW-1003">Cell membrane</keyword>
<evidence type="ECO:0000256" key="1">
    <source>
        <dbReference type="ARBA" id="ARBA00004651"/>
    </source>
</evidence>
<feature type="transmembrane region" description="Helical" evidence="7">
    <location>
        <begin position="249"/>
        <end position="274"/>
    </location>
</feature>
<dbReference type="GO" id="GO:0005886">
    <property type="term" value="C:plasma membrane"/>
    <property type="evidence" value="ECO:0007669"/>
    <property type="project" value="UniProtKB-SubCell"/>
</dbReference>
<keyword evidence="5 7" id="KW-0472">Membrane</keyword>
<feature type="region of interest" description="Disordered" evidence="6">
    <location>
        <begin position="317"/>
        <end position="346"/>
    </location>
</feature>
<name>A0A3B9IEC5_9PROT</name>
<keyword evidence="4 7" id="KW-1133">Transmembrane helix</keyword>
<keyword evidence="3 7" id="KW-0812">Transmembrane</keyword>
<feature type="transmembrane region" description="Helical" evidence="7">
    <location>
        <begin position="212"/>
        <end position="234"/>
    </location>
</feature>
<proteinExistence type="predicted"/>